<evidence type="ECO:0000259" key="3">
    <source>
        <dbReference type="PROSITE" id="PS50404"/>
    </source>
</evidence>
<feature type="compositionally biased region" description="Basic and acidic residues" evidence="2">
    <location>
        <begin position="16"/>
        <end position="31"/>
    </location>
</feature>
<feature type="domain" description="GST C-terminal" evidence="4">
    <location>
        <begin position="215"/>
        <end position="346"/>
    </location>
</feature>
<evidence type="ECO:0000256" key="2">
    <source>
        <dbReference type="SAM" id="MobiDB-lite"/>
    </source>
</evidence>
<dbReference type="InterPro" id="IPR044627">
    <property type="entry name" value="DHAR1/2/3/4"/>
</dbReference>
<dbReference type="GO" id="GO:0016740">
    <property type="term" value="F:transferase activity"/>
    <property type="evidence" value="ECO:0007669"/>
    <property type="project" value="UniProtKB-KW"/>
</dbReference>
<dbReference type="EMBL" id="JAGRRH010000026">
    <property type="protein sequence ID" value="KAG7341039.1"/>
    <property type="molecule type" value="Genomic_DNA"/>
</dbReference>
<dbReference type="SFLD" id="SFLDS00019">
    <property type="entry name" value="Glutathione_Transferase_(cytos"/>
    <property type="match status" value="1"/>
</dbReference>
<feature type="compositionally biased region" description="Polar residues" evidence="2">
    <location>
        <begin position="32"/>
        <end position="45"/>
    </location>
</feature>
<accession>A0A9K3PDF6</accession>
<protein>
    <submittedName>
        <fullName evidence="5">Glutathione S-transferase</fullName>
    </submittedName>
</protein>
<dbReference type="PANTHER" id="PTHR44420:SF2">
    <property type="entry name" value="GLUTATHIONE S-TRANSFERASE DHAR2-RELATED"/>
    <property type="match status" value="1"/>
</dbReference>
<dbReference type="GO" id="GO:0033355">
    <property type="term" value="P:ascorbate glutathione cycle"/>
    <property type="evidence" value="ECO:0007669"/>
    <property type="project" value="InterPro"/>
</dbReference>
<proteinExistence type="predicted"/>
<dbReference type="OrthoDB" id="1935530at2759"/>
<evidence type="ECO:0000313" key="6">
    <source>
        <dbReference type="Proteomes" id="UP000693970"/>
    </source>
</evidence>
<sequence length="346" mass="38726">MSFSYPSDYKYPKGDIPKWEDTELPERRRENTTITKTRATKQSTTRSSPFTTVPLWIMWVAAATATTTISVLVIPTCEAFSTNVPRVMLRQSPLKYSKSVSTTSPSTTALNMAGVRTRGLEQKREGPTPTEGGMTLYLKAAEDGKSVGDCPFAHNVRMVLEEKGLDYDLKPTSPDGKPQWLLEYYDGKMPALRHRKECYVESSVIVDYLEYFFPEPSLTPKDDHGAADVLDGFFPAVAKFLKDTEDSDETTNNLKTKLQAFEDHLSKLPDGSFLCGPEFTLLDCRVVPQLYHLQVGIDGYKNGIPALAEAFPKTYAYMQTCFARPSFQASIYPAETVLWGWGNARS</sequence>
<dbReference type="Proteomes" id="UP000693970">
    <property type="component" value="Unassembled WGS sequence"/>
</dbReference>
<dbReference type="PROSITE" id="PS50404">
    <property type="entry name" value="GST_NTER"/>
    <property type="match status" value="1"/>
</dbReference>
<reference evidence="5" key="2">
    <citation type="submission" date="2021-04" db="EMBL/GenBank/DDBJ databases">
        <authorList>
            <person name="Podell S."/>
        </authorList>
    </citation>
    <scope>NUCLEOTIDE SEQUENCE</scope>
    <source>
        <strain evidence="5">Hildebrandi</strain>
    </source>
</reference>
<dbReference type="InterPro" id="IPR010987">
    <property type="entry name" value="Glutathione-S-Trfase_C-like"/>
</dbReference>
<reference evidence="5" key="1">
    <citation type="journal article" date="2021" name="Sci. Rep.">
        <title>Diploid genomic architecture of Nitzschia inconspicua, an elite biomass production diatom.</title>
        <authorList>
            <person name="Oliver A."/>
            <person name="Podell S."/>
            <person name="Pinowska A."/>
            <person name="Traller J.C."/>
            <person name="Smith S.R."/>
            <person name="McClure R."/>
            <person name="Beliaev A."/>
            <person name="Bohutskyi P."/>
            <person name="Hill E.A."/>
            <person name="Rabines A."/>
            <person name="Zheng H."/>
            <person name="Allen L.Z."/>
            <person name="Kuo A."/>
            <person name="Grigoriev I.V."/>
            <person name="Allen A.E."/>
            <person name="Hazlebeck D."/>
            <person name="Allen E.E."/>
        </authorList>
    </citation>
    <scope>NUCLEOTIDE SEQUENCE</scope>
    <source>
        <strain evidence="5">Hildebrandi</strain>
    </source>
</reference>
<dbReference type="AlphaFoldDB" id="A0A9K3PDF6"/>
<gene>
    <name evidence="5" type="ORF">IV203_022990</name>
</gene>
<dbReference type="InterPro" id="IPR004046">
    <property type="entry name" value="GST_C"/>
</dbReference>
<dbReference type="GO" id="GO:0045174">
    <property type="term" value="F:glutathione dehydrogenase (ascorbate) activity"/>
    <property type="evidence" value="ECO:0007669"/>
    <property type="project" value="InterPro"/>
</dbReference>
<keyword evidence="6" id="KW-1185">Reference proteome</keyword>
<dbReference type="InterPro" id="IPR004045">
    <property type="entry name" value="Glutathione_S-Trfase_N"/>
</dbReference>
<organism evidence="5 6">
    <name type="scientific">Nitzschia inconspicua</name>
    <dbReference type="NCBI Taxonomy" id="303405"/>
    <lineage>
        <taxon>Eukaryota</taxon>
        <taxon>Sar</taxon>
        <taxon>Stramenopiles</taxon>
        <taxon>Ochrophyta</taxon>
        <taxon>Bacillariophyta</taxon>
        <taxon>Bacillariophyceae</taxon>
        <taxon>Bacillariophycidae</taxon>
        <taxon>Bacillariales</taxon>
        <taxon>Bacillariaceae</taxon>
        <taxon>Nitzschia</taxon>
    </lineage>
</organism>
<comment type="caution">
    <text evidence="5">The sequence shown here is derived from an EMBL/GenBank/DDBJ whole genome shotgun (WGS) entry which is preliminary data.</text>
</comment>
<feature type="region of interest" description="Disordered" evidence="2">
    <location>
        <begin position="16"/>
        <end position="45"/>
    </location>
</feature>
<feature type="domain" description="GST N-terminal" evidence="3">
    <location>
        <begin position="140"/>
        <end position="217"/>
    </location>
</feature>
<dbReference type="InterPro" id="IPR040079">
    <property type="entry name" value="Glutathione_S-Trfase"/>
</dbReference>
<dbReference type="Pfam" id="PF13417">
    <property type="entry name" value="GST_N_3"/>
    <property type="match status" value="1"/>
</dbReference>
<dbReference type="CDD" id="cd00570">
    <property type="entry name" value="GST_N_family"/>
    <property type="match status" value="1"/>
</dbReference>
<evidence type="ECO:0000256" key="1">
    <source>
        <dbReference type="ARBA" id="ARBA00022679"/>
    </source>
</evidence>
<dbReference type="Pfam" id="PF00043">
    <property type="entry name" value="GST_C"/>
    <property type="match status" value="1"/>
</dbReference>
<evidence type="ECO:0000259" key="4">
    <source>
        <dbReference type="PROSITE" id="PS50405"/>
    </source>
</evidence>
<dbReference type="PROSITE" id="PS50405">
    <property type="entry name" value="GST_CTER"/>
    <property type="match status" value="1"/>
</dbReference>
<name>A0A9K3PDF6_9STRA</name>
<dbReference type="PANTHER" id="PTHR44420">
    <property type="entry name" value="GLUTATHIONE S-TRANSFERASE DHAR2-RELATED"/>
    <property type="match status" value="1"/>
</dbReference>
<evidence type="ECO:0000313" key="5">
    <source>
        <dbReference type="EMBL" id="KAG7341039.1"/>
    </source>
</evidence>
<keyword evidence="1" id="KW-0808">Transferase</keyword>